<keyword evidence="7" id="KW-1185">Reference proteome</keyword>
<evidence type="ECO:0000313" key="7">
    <source>
        <dbReference type="Proteomes" id="UP000243686"/>
    </source>
</evidence>
<feature type="region of interest" description="Disordered" evidence="4">
    <location>
        <begin position="592"/>
        <end position="614"/>
    </location>
</feature>
<evidence type="ECO:0000256" key="2">
    <source>
        <dbReference type="ARBA" id="ARBA00021978"/>
    </source>
</evidence>
<dbReference type="EMBL" id="KV894662">
    <property type="protein sequence ID" value="OON17970.1"/>
    <property type="molecule type" value="Genomic_DNA"/>
</dbReference>
<dbReference type="GO" id="GO:0000776">
    <property type="term" value="C:kinetochore"/>
    <property type="evidence" value="ECO:0007669"/>
    <property type="project" value="TreeGrafter"/>
</dbReference>
<feature type="region of interest" description="Disordered" evidence="4">
    <location>
        <begin position="644"/>
        <end position="670"/>
    </location>
</feature>
<evidence type="ECO:0000256" key="1">
    <source>
        <dbReference type="ARBA" id="ARBA00007140"/>
    </source>
</evidence>
<feature type="domain" description="G-patch" evidence="5">
    <location>
        <begin position="67"/>
        <end position="113"/>
    </location>
</feature>
<protein>
    <recommendedName>
        <fullName evidence="2">G patch domain-containing protein 11</fullName>
    </recommendedName>
    <alternativeName>
        <fullName evidence="3">Coiled-coil domain-containing protein 75</fullName>
    </alternativeName>
</protein>
<dbReference type="PROSITE" id="PS50174">
    <property type="entry name" value="G_PATCH"/>
    <property type="match status" value="1"/>
</dbReference>
<dbReference type="PANTHER" id="PTHR21032:SF0">
    <property type="entry name" value="G PATCH DOMAIN-CONTAINING PROTEIN 11"/>
    <property type="match status" value="1"/>
</dbReference>
<dbReference type="PANTHER" id="PTHR21032">
    <property type="entry name" value="G PATCH DOMAIN-CONTAINING PROTEIN 11"/>
    <property type="match status" value="1"/>
</dbReference>
<dbReference type="InterPro" id="IPR000467">
    <property type="entry name" value="G_patch_dom"/>
</dbReference>
<evidence type="ECO:0000313" key="6">
    <source>
        <dbReference type="EMBL" id="OON17970.1"/>
    </source>
</evidence>
<evidence type="ECO:0000259" key="5">
    <source>
        <dbReference type="PROSITE" id="PS50174"/>
    </source>
</evidence>
<dbReference type="SMART" id="SM01173">
    <property type="entry name" value="DUF4187"/>
    <property type="match status" value="1"/>
</dbReference>
<dbReference type="Pfam" id="PF13821">
    <property type="entry name" value="DUF4187"/>
    <property type="match status" value="1"/>
</dbReference>
<name>A0A1S8WU55_OPIVI</name>
<evidence type="ECO:0000256" key="4">
    <source>
        <dbReference type="SAM" id="MobiDB-lite"/>
    </source>
</evidence>
<feature type="compositionally biased region" description="Acidic residues" evidence="4">
    <location>
        <begin position="647"/>
        <end position="662"/>
    </location>
</feature>
<sequence>MGDPEEEDYMSDAFLKKLDSAPPGLVTVRSVARDRYREEASKKGTQLSKTVKEAVLREEGLKKHVDSSNKGFGLLLKMGYQPGQGLGKNAEGRSEPVPIEIPDGRGGLGLASAMKERLHAVREKRRLMLKAEQEQFRTFMAEKFKQCRVRNQLVAVRSVCYQLDMEKSITVPIHPYYWPIQADKEDTETREDTSSEAEVVPKRRRVEHRNFDLSDLPDVPPNPNREECSNSSSESEDETERYSEELLGRIVRYLRRKHSFCFWCSVQYDSQEQLTRDCPGPDESGFQDLNISITRLDEQFDIDRPPIENSCTLPTFRFLMHSSNTDPVSLKWWDTHKEDCGVEHKFERPVLAFVLHFIARTFPLCRAMTVALETTDIPRTEVEELMEPSSDTSEPHLDGSSQPNTVESMLNRLATQEYVHFRNQSRDEAELSTSEKRNIASDLYRRNPGVFLERFGRHLNWAEDSVNFRHMCSKDDIVRHFVKQLDSQSDRTQFNQPLRLAQHQVRNRRLNALKRLDREGGTEHLSMEHFSHPAMRHRDPVLWETMIGAHLNEAGRRKYLDREYGTFSGFLMDVVLREQESKDWQRACREQESDATFEASSDSDESDGSVTPDGSVTLEGLEKEFMEIMRLRFVNGLDKDFDYSSIDNDDTLDDDLQQDLDAEERYFDAD</sequence>
<organism evidence="6 7">
    <name type="scientific">Opisthorchis viverrini</name>
    <name type="common">Southeast Asian liver fluke</name>
    <dbReference type="NCBI Taxonomy" id="6198"/>
    <lineage>
        <taxon>Eukaryota</taxon>
        <taxon>Metazoa</taxon>
        <taxon>Spiralia</taxon>
        <taxon>Lophotrochozoa</taxon>
        <taxon>Platyhelminthes</taxon>
        <taxon>Trematoda</taxon>
        <taxon>Digenea</taxon>
        <taxon>Opisthorchiida</taxon>
        <taxon>Opisthorchiata</taxon>
        <taxon>Opisthorchiidae</taxon>
        <taxon>Opisthorchis</taxon>
    </lineage>
</organism>
<gene>
    <name evidence="6" type="ORF">X801_06183</name>
</gene>
<dbReference type="AlphaFoldDB" id="A0A1S8WU55"/>
<dbReference type="SMART" id="SM00443">
    <property type="entry name" value="G_patch"/>
    <property type="match status" value="1"/>
</dbReference>
<evidence type="ECO:0000256" key="3">
    <source>
        <dbReference type="ARBA" id="ARBA00030688"/>
    </source>
</evidence>
<proteinExistence type="inferred from homology"/>
<dbReference type="Proteomes" id="UP000243686">
    <property type="component" value="Unassembled WGS sequence"/>
</dbReference>
<dbReference type="Pfam" id="PF09747">
    <property type="entry name" value="CCD97-like_C"/>
    <property type="match status" value="1"/>
</dbReference>
<accession>A0A1S8WU55</accession>
<feature type="region of interest" description="Disordered" evidence="4">
    <location>
        <begin position="210"/>
        <end position="241"/>
    </location>
</feature>
<comment type="similarity">
    <text evidence="1">Belongs to the GPATCH11 family.</text>
</comment>
<reference evidence="6 7" key="1">
    <citation type="submission" date="2015-03" db="EMBL/GenBank/DDBJ databases">
        <title>Draft genome of the nematode, Opisthorchis viverrini.</title>
        <authorList>
            <person name="Mitreva M."/>
        </authorList>
    </citation>
    <scope>NUCLEOTIDE SEQUENCE [LARGE SCALE GENOMIC DNA]</scope>
    <source>
        <strain evidence="6">Khon Kaen</strain>
    </source>
</reference>
<feature type="region of interest" description="Disordered" evidence="4">
    <location>
        <begin position="384"/>
        <end position="404"/>
    </location>
</feature>
<dbReference type="InterPro" id="IPR040233">
    <property type="entry name" value="CCD97-like_C"/>
</dbReference>
<dbReference type="InterPro" id="IPR039249">
    <property type="entry name" value="GPATCH11"/>
</dbReference>
<dbReference type="InterPro" id="IPR025239">
    <property type="entry name" value="DUF4187"/>
</dbReference>
<dbReference type="Pfam" id="PF01585">
    <property type="entry name" value="G-patch"/>
    <property type="match status" value="1"/>
</dbReference>
<dbReference type="GO" id="GO:0003676">
    <property type="term" value="F:nucleic acid binding"/>
    <property type="evidence" value="ECO:0007669"/>
    <property type="project" value="InterPro"/>
</dbReference>